<feature type="domain" description="HAMP" evidence="6">
    <location>
        <begin position="183"/>
        <end position="227"/>
    </location>
</feature>
<keyword evidence="4" id="KW-0472">Membrane</keyword>
<evidence type="ECO:0000256" key="1">
    <source>
        <dbReference type="ARBA" id="ARBA00022500"/>
    </source>
</evidence>
<dbReference type="PRINTS" id="PR00260">
    <property type="entry name" value="CHEMTRNSDUCR"/>
</dbReference>
<evidence type="ECO:0000259" key="6">
    <source>
        <dbReference type="PROSITE" id="PS50885"/>
    </source>
</evidence>
<keyword evidence="8" id="KW-1185">Reference proteome</keyword>
<evidence type="ECO:0000313" key="8">
    <source>
        <dbReference type="Proteomes" id="UP001041814"/>
    </source>
</evidence>
<dbReference type="InterPro" id="IPR003660">
    <property type="entry name" value="HAMP_dom"/>
</dbReference>
<dbReference type="PANTHER" id="PTHR43531:SF11">
    <property type="entry name" value="METHYL-ACCEPTING CHEMOTAXIS PROTEIN 3"/>
    <property type="match status" value="1"/>
</dbReference>
<protein>
    <recommendedName>
        <fullName evidence="9">Methyl-accepting chemotaxis protein</fullName>
    </recommendedName>
</protein>
<gene>
    <name evidence="7" type="ORF">CKO43_24625</name>
</gene>
<feature type="non-terminal residue" evidence="7">
    <location>
        <position position="1"/>
    </location>
</feature>
<evidence type="ECO:0000256" key="2">
    <source>
        <dbReference type="ARBA" id="ARBA00029447"/>
    </source>
</evidence>
<keyword evidence="4" id="KW-1133">Transmembrane helix</keyword>
<keyword evidence="3" id="KW-0807">Transducer</keyword>
<dbReference type="Proteomes" id="UP001041814">
    <property type="component" value="Unassembled WGS sequence"/>
</dbReference>
<accession>A0ABS1E4R9</accession>
<dbReference type="Pfam" id="PF00015">
    <property type="entry name" value="MCPsignal"/>
    <property type="match status" value="1"/>
</dbReference>
<evidence type="ECO:0000259" key="5">
    <source>
        <dbReference type="PROSITE" id="PS50111"/>
    </source>
</evidence>
<evidence type="ECO:0000313" key="7">
    <source>
        <dbReference type="EMBL" id="MBK1715937.1"/>
    </source>
</evidence>
<reference evidence="7" key="1">
    <citation type="submission" date="2017-08" db="EMBL/GenBank/DDBJ databases">
        <authorList>
            <person name="Imhoff J.F."/>
            <person name="Rahn T."/>
            <person name="Kuenzel S."/>
            <person name="Neulinger S.C."/>
        </authorList>
    </citation>
    <scope>NUCLEOTIDE SEQUENCE</scope>
    <source>
        <strain evidence="7">IM 151</strain>
    </source>
</reference>
<dbReference type="InterPro" id="IPR051310">
    <property type="entry name" value="MCP_chemotaxis"/>
</dbReference>
<keyword evidence="4" id="KW-0812">Transmembrane</keyword>
<dbReference type="SMART" id="SM00283">
    <property type="entry name" value="MA"/>
    <property type="match status" value="1"/>
</dbReference>
<dbReference type="PROSITE" id="PS50111">
    <property type="entry name" value="CHEMOTAXIS_TRANSDUC_2"/>
    <property type="match status" value="1"/>
</dbReference>
<evidence type="ECO:0008006" key="9">
    <source>
        <dbReference type="Google" id="ProtNLM"/>
    </source>
</evidence>
<dbReference type="Gene3D" id="1.10.287.950">
    <property type="entry name" value="Methyl-accepting chemotaxis protein"/>
    <property type="match status" value="1"/>
</dbReference>
<comment type="caution">
    <text evidence="7">The sequence shown here is derived from an EMBL/GenBank/DDBJ whole genome shotgun (WGS) entry which is preliminary data.</text>
</comment>
<reference evidence="7" key="2">
    <citation type="journal article" date="2020" name="Microorganisms">
        <title>Osmotic Adaptation and Compatible Solute Biosynthesis of Phototrophic Bacteria as Revealed from Genome Analyses.</title>
        <authorList>
            <person name="Imhoff J.F."/>
            <person name="Rahn T."/>
            <person name="Kunzel S."/>
            <person name="Keller A."/>
            <person name="Neulinger S.C."/>
        </authorList>
    </citation>
    <scope>NUCLEOTIDE SEQUENCE</scope>
    <source>
        <strain evidence="7">IM 151</strain>
    </source>
</reference>
<evidence type="ECO:0000256" key="4">
    <source>
        <dbReference type="SAM" id="Phobius"/>
    </source>
</evidence>
<evidence type="ECO:0000256" key="3">
    <source>
        <dbReference type="PROSITE-ProRule" id="PRU00284"/>
    </source>
</evidence>
<dbReference type="RefSeq" id="WP_200380357.1">
    <property type="nucleotide sequence ID" value="NZ_NRRU01000182.1"/>
</dbReference>
<name>A0ABS1E4R9_RUBGE</name>
<comment type="similarity">
    <text evidence="2">Belongs to the methyl-accepting chemotaxis (MCP) protein family.</text>
</comment>
<dbReference type="PROSITE" id="PS50885">
    <property type="entry name" value="HAMP"/>
    <property type="match status" value="1"/>
</dbReference>
<dbReference type="EMBL" id="NRRU01000182">
    <property type="protein sequence ID" value="MBK1715937.1"/>
    <property type="molecule type" value="Genomic_DNA"/>
</dbReference>
<dbReference type="InterPro" id="IPR004090">
    <property type="entry name" value="Chemotax_Me-accpt_rcpt"/>
</dbReference>
<dbReference type="PANTHER" id="PTHR43531">
    <property type="entry name" value="PROTEIN ICFG"/>
    <property type="match status" value="1"/>
</dbReference>
<dbReference type="InterPro" id="IPR004089">
    <property type="entry name" value="MCPsignal_dom"/>
</dbReference>
<sequence>ALLPALVRSTGLLQDSDPAVAALAQRWLLDVPRAAADSASLWGWAVYGVARGALDDPAQYRRQASWQARAQAVLADAGAAAVPEGTPALPPQAAAFVAAADVSDLVREALTPEEVYASGAAALQALWQAGAAALPAIDERLAAHGAELQRRWALHAALVLGALLVASYLFVCFAKVLDEGFGALRRELGRIADGDLQPLPAPLGRDEAADLLRSMAGTQEALRELVRQVRAAAEAVQRSGAEIAAGAGDLSTRSERAAAGLQQTSAALERIGDSAADSEQRSHRAAAAADAYVDAARASQRTMDEAMRTMARVDASAGRIAAIVGTIDGIAFQTNLLALNAAVEAARAGEQGRGFAVVAAEVRQLAQRSAAAAREIQALIAENVDGVRAGSAVVRSAGERMQAIVAEAGQASSQVAAIAAAAARQRHEVHGVAGALGELDAATQHNSALVEETAAATEALDLRARALVDAVSRFHTGDADAGARP</sequence>
<feature type="transmembrane region" description="Helical" evidence="4">
    <location>
        <begin position="152"/>
        <end position="171"/>
    </location>
</feature>
<keyword evidence="1" id="KW-0145">Chemotaxis</keyword>
<feature type="domain" description="Methyl-accepting transducer" evidence="5">
    <location>
        <begin position="232"/>
        <end position="461"/>
    </location>
</feature>
<dbReference type="SUPFAM" id="SSF58104">
    <property type="entry name" value="Methyl-accepting chemotaxis protein (MCP) signaling domain"/>
    <property type="match status" value="1"/>
</dbReference>
<proteinExistence type="inferred from homology"/>
<organism evidence="7 8">
    <name type="scientific">Rubrivivax gelatinosus</name>
    <name type="common">Rhodocyclus gelatinosus</name>
    <name type="synonym">Rhodopseudomonas gelatinosa</name>
    <dbReference type="NCBI Taxonomy" id="28068"/>
    <lineage>
        <taxon>Bacteria</taxon>
        <taxon>Pseudomonadati</taxon>
        <taxon>Pseudomonadota</taxon>
        <taxon>Betaproteobacteria</taxon>
        <taxon>Burkholderiales</taxon>
        <taxon>Sphaerotilaceae</taxon>
        <taxon>Rubrivivax</taxon>
    </lineage>
</organism>